<feature type="compositionally biased region" description="Polar residues" evidence="1">
    <location>
        <begin position="120"/>
        <end position="134"/>
    </location>
</feature>
<gene>
    <name evidence="2" type="ORF">ANIA_08632</name>
</gene>
<accession>Q5ASU8</accession>
<sequence length="993" mass="112417">MPITKSMVQKAKRDRAAADAQAAAQITKPSRKRQREAYNAVEREEKGPFQTLIRETRSQTRKRRAQESGVGSSRQATPPKRQQLGQGSKASRRRTAPRSSGPASRTKGSLSYAEPDPRQSAPSTSLQAVRSTTHNHGESIRTVFPEKPAPSDKSNNATSRGDQKQKDNCNPSVYPAHHDENQSRVLAGQTISAMTSQQPVEDRFDISAATSQIVSLFPQFYGQGVPTASSFGLSVTRPSTPILTGCGTETNNATTSEMAESSKYGPDSESESTEPTLIQRSAVSEATNTQLGAASDTTVTPAAYCRRRKTTWKDRARLRKEAQKKAKDELKANRGYGVGTKTTAFLHWIPIPSDRSYLQKIESALWRRNSMKGERGKGRGYRDAWWWHFANHYKIQAENVSCELDYSELMRASAEASEFSNKPGLMDMGVPTCDRCFFMGRACRTDQINACINCVKAFQPCTMTERKHPFTRRQFTGQRWINHGYDINFNIIKKRTDDPHKLFCNWEDVPLPPPPRAGELVYLRGRSLERPDPDQPKAEPCLPFDRAYQVPDRIYEKYNLHEIDWPWPLPDPFPEGDEEPTGETPEERQRRLATKAEVEEKRVRYNMRQEERRQRTGNEQLPGTREKRVYSIEWQKARQKQMMADYHQRTRHMKESKRYTRGRSRTQSRATASMAETRPDKQLEQQVEEQLQNELEQQTEHLPQNAQQQTDQRPPQSRMEVAVQHEINIEMADAISQVQATTNQATERSIMAQPNSAMSSHYSIPIDPTLEKMQFYNSLHPGQFQTNTRCRSGFQTTTYERAQALGNTRRQRLDQGGREKRGQTKMFGCGEQERSAATNEYEATNERTVQAIQPDPNPVAGYGYQVLQRASGANKPPAASTSRITPFTAQASWDNPYLDPPAKDTDAFGYYAIARVEAAPENLFGYPVIPVSNDSIHRPPKEAQNEWHISDPKADTESPTPAPAYPTFTIRNTQQHNKEHNDGSSDDAKMGGF</sequence>
<dbReference type="PANTHER" id="PTHR45733">
    <property type="entry name" value="FORMIN-J"/>
    <property type="match status" value="1"/>
</dbReference>
<feature type="region of interest" description="Disordered" evidence="1">
    <location>
        <begin position="569"/>
        <end position="627"/>
    </location>
</feature>
<dbReference type="Proteomes" id="UP000000560">
    <property type="component" value="Chromosome III"/>
</dbReference>
<dbReference type="InterPro" id="IPR051144">
    <property type="entry name" value="Formin_homology_domain"/>
</dbReference>
<dbReference type="RefSeq" id="XP_681901.1">
    <property type="nucleotide sequence ID" value="XM_676809.1"/>
</dbReference>
<feature type="compositionally biased region" description="Polar residues" evidence="1">
    <location>
        <begin position="704"/>
        <end position="715"/>
    </location>
</feature>
<feature type="compositionally biased region" description="Basic residues" evidence="1">
    <location>
        <begin position="649"/>
        <end position="666"/>
    </location>
</feature>
<reference evidence="3" key="1">
    <citation type="journal article" date="2005" name="Nature">
        <title>Sequencing of Aspergillus nidulans and comparative analysis with A. fumigatus and A. oryzae.</title>
        <authorList>
            <person name="Galagan J.E."/>
            <person name="Calvo S.E."/>
            <person name="Cuomo C."/>
            <person name="Ma L.J."/>
            <person name="Wortman J.R."/>
            <person name="Batzoglou S."/>
            <person name="Lee S.I."/>
            <person name="Basturkmen M."/>
            <person name="Spevak C.C."/>
            <person name="Clutterbuck J."/>
            <person name="Kapitonov V."/>
            <person name="Jurka J."/>
            <person name="Scazzocchio C."/>
            <person name="Farman M."/>
            <person name="Butler J."/>
            <person name="Purcell S."/>
            <person name="Harris S."/>
            <person name="Braus G.H."/>
            <person name="Draht O."/>
            <person name="Busch S."/>
            <person name="D'Enfert C."/>
            <person name="Bouchier C."/>
            <person name="Goldman G.H."/>
            <person name="Bell-Pedersen D."/>
            <person name="Griffiths-Jones S."/>
            <person name="Doonan J.H."/>
            <person name="Yu J."/>
            <person name="Vienken K."/>
            <person name="Pain A."/>
            <person name="Freitag M."/>
            <person name="Selker E.U."/>
            <person name="Archer D.B."/>
            <person name="Penalva M.A."/>
            <person name="Oakley B.R."/>
            <person name="Momany M."/>
            <person name="Tanaka T."/>
            <person name="Kumagai T."/>
            <person name="Asai K."/>
            <person name="Machida M."/>
            <person name="Nierman W.C."/>
            <person name="Denning D.W."/>
            <person name="Caddick M."/>
            <person name="Hynes M."/>
            <person name="Paoletti M."/>
            <person name="Fischer R."/>
            <person name="Miller B."/>
            <person name="Dyer P."/>
            <person name="Sachs M.S."/>
            <person name="Osmani S.A."/>
            <person name="Birren B.W."/>
        </authorList>
    </citation>
    <scope>NUCLEOTIDE SEQUENCE [LARGE SCALE GENOMIC DNA]</scope>
    <source>
        <strain evidence="3">FGSC A4 / ATCC 38163 / CBS 112.46 / NRRL 194 / M139</strain>
    </source>
</reference>
<proteinExistence type="predicted"/>
<dbReference type="VEuPathDB" id="FungiDB:AN8632"/>
<feature type="compositionally biased region" description="Polar residues" evidence="1">
    <location>
        <begin position="97"/>
        <end position="109"/>
    </location>
</feature>
<dbReference type="InParanoid" id="Q5ASU8"/>
<dbReference type="OrthoDB" id="10686479at2759"/>
<evidence type="ECO:0000313" key="3">
    <source>
        <dbReference type="Proteomes" id="UP000000560"/>
    </source>
</evidence>
<feature type="compositionally biased region" description="Basic and acidic residues" evidence="1">
    <location>
        <begin position="976"/>
        <end position="993"/>
    </location>
</feature>
<feature type="compositionally biased region" description="Polar residues" evidence="1">
    <location>
        <begin position="242"/>
        <end position="259"/>
    </location>
</feature>
<feature type="region of interest" description="Disordered" evidence="1">
    <location>
        <begin position="242"/>
        <end position="276"/>
    </location>
</feature>
<reference evidence="3" key="2">
    <citation type="journal article" date="2009" name="Fungal Genet. Biol.">
        <title>The 2008 update of the Aspergillus nidulans genome annotation: a community effort.</title>
        <authorList>
            <person name="Wortman J.R."/>
            <person name="Gilsenan J.M."/>
            <person name="Joardar V."/>
            <person name="Deegan J."/>
            <person name="Clutterbuck J."/>
            <person name="Andersen M.R."/>
            <person name="Archer D."/>
            <person name="Bencina M."/>
            <person name="Braus G."/>
            <person name="Coutinho P."/>
            <person name="von Dohren H."/>
            <person name="Doonan J."/>
            <person name="Driessen A.J."/>
            <person name="Durek P."/>
            <person name="Espeso E."/>
            <person name="Fekete E."/>
            <person name="Flipphi M."/>
            <person name="Estrada C.G."/>
            <person name="Geysens S."/>
            <person name="Goldman G."/>
            <person name="de Groot P.W."/>
            <person name="Hansen K."/>
            <person name="Harris S.D."/>
            <person name="Heinekamp T."/>
            <person name="Helmstaedt K."/>
            <person name="Henrissat B."/>
            <person name="Hofmann G."/>
            <person name="Homan T."/>
            <person name="Horio T."/>
            <person name="Horiuchi H."/>
            <person name="James S."/>
            <person name="Jones M."/>
            <person name="Karaffa L."/>
            <person name="Karanyi Z."/>
            <person name="Kato M."/>
            <person name="Keller N."/>
            <person name="Kelly D.E."/>
            <person name="Kiel J.A."/>
            <person name="Kim J.M."/>
            <person name="van der Klei I.J."/>
            <person name="Klis F.M."/>
            <person name="Kovalchuk A."/>
            <person name="Krasevec N."/>
            <person name="Kubicek C.P."/>
            <person name="Liu B."/>
            <person name="Maccabe A."/>
            <person name="Meyer V."/>
            <person name="Mirabito P."/>
            <person name="Miskei M."/>
            <person name="Mos M."/>
            <person name="Mullins J."/>
            <person name="Nelson D.R."/>
            <person name="Nielsen J."/>
            <person name="Oakley B.R."/>
            <person name="Osmani S.A."/>
            <person name="Pakula T."/>
            <person name="Paszewski A."/>
            <person name="Paulsen I."/>
            <person name="Pilsyk S."/>
            <person name="Pocsi I."/>
            <person name="Punt P.J."/>
            <person name="Ram A.F."/>
            <person name="Ren Q."/>
            <person name="Robellet X."/>
            <person name="Robson G."/>
            <person name="Seiboth B."/>
            <person name="van Solingen P."/>
            <person name="Specht T."/>
            <person name="Sun J."/>
            <person name="Taheri-Talesh N."/>
            <person name="Takeshita N."/>
            <person name="Ussery D."/>
            <person name="vanKuyk P.A."/>
            <person name="Visser H."/>
            <person name="van de Vondervoort P.J."/>
            <person name="de Vries R.P."/>
            <person name="Walton J."/>
            <person name="Xiang X."/>
            <person name="Xiong Y."/>
            <person name="Zeng A.P."/>
            <person name="Brandt B.W."/>
            <person name="Cornell M.J."/>
            <person name="van den Hondel C.A."/>
            <person name="Visser J."/>
            <person name="Oliver S.G."/>
            <person name="Turner G."/>
        </authorList>
    </citation>
    <scope>GENOME REANNOTATION</scope>
    <source>
        <strain evidence="3">FGSC A4 / ATCC 38163 / CBS 112.46 / NRRL 194 / M139</strain>
    </source>
</reference>
<feature type="region of interest" description="Disordered" evidence="1">
    <location>
        <begin position="1"/>
        <end position="177"/>
    </location>
</feature>
<keyword evidence="3" id="KW-1185">Reference proteome</keyword>
<dbReference type="HOGENOM" id="CLU_301106_0_0_1"/>
<feature type="compositionally biased region" description="Low complexity" evidence="1">
    <location>
        <begin position="684"/>
        <end position="702"/>
    </location>
</feature>
<feature type="region of interest" description="Disordered" evidence="1">
    <location>
        <begin position="641"/>
        <end position="720"/>
    </location>
</feature>
<feature type="compositionally biased region" description="Basic and acidic residues" evidence="1">
    <location>
        <begin position="585"/>
        <end position="616"/>
    </location>
</feature>
<protein>
    <submittedName>
        <fullName evidence="2">Uncharacterized protein</fullName>
    </submittedName>
</protein>
<dbReference type="KEGG" id="ani:ANIA_08632"/>
<accession>C8VAD7</accession>
<dbReference type="GeneID" id="2868542"/>
<dbReference type="AlphaFoldDB" id="Q5ASU8"/>
<feature type="region of interest" description="Disordered" evidence="1">
    <location>
        <begin position="935"/>
        <end position="993"/>
    </location>
</feature>
<evidence type="ECO:0000256" key="1">
    <source>
        <dbReference type="SAM" id="MobiDB-lite"/>
    </source>
</evidence>
<name>Q5ASU8_EMENI</name>
<evidence type="ECO:0000313" key="2">
    <source>
        <dbReference type="EMBL" id="CBF78292.1"/>
    </source>
</evidence>
<dbReference type="EMBL" id="BN001303">
    <property type="protein sequence ID" value="CBF78292.1"/>
    <property type="molecule type" value="Genomic_DNA"/>
</dbReference>
<organism evidence="2 3">
    <name type="scientific">Emericella nidulans (strain FGSC A4 / ATCC 38163 / CBS 112.46 / NRRL 194 / M139)</name>
    <name type="common">Aspergillus nidulans</name>
    <dbReference type="NCBI Taxonomy" id="227321"/>
    <lineage>
        <taxon>Eukaryota</taxon>
        <taxon>Fungi</taxon>
        <taxon>Dikarya</taxon>
        <taxon>Ascomycota</taxon>
        <taxon>Pezizomycotina</taxon>
        <taxon>Eurotiomycetes</taxon>
        <taxon>Eurotiomycetidae</taxon>
        <taxon>Eurotiales</taxon>
        <taxon>Aspergillaceae</taxon>
        <taxon>Aspergillus</taxon>
        <taxon>Aspergillus subgen. Nidulantes</taxon>
    </lineage>
</organism>
<feature type="compositionally biased region" description="Basic and acidic residues" evidence="1">
    <location>
        <begin position="935"/>
        <end position="956"/>
    </location>
</feature>